<organism evidence="3 4">
    <name type="scientific">Nakaseomyces bracarensis</name>
    <dbReference type="NCBI Taxonomy" id="273131"/>
    <lineage>
        <taxon>Eukaryota</taxon>
        <taxon>Fungi</taxon>
        <taxon>Dikarya</taxon>
        <taxon>Ascomycota</taxon>
        <taxon>Saccharomycotina</taxon>
        <taxon>Saccharomycetes</taxon>
        <taxon>Saccharomycetales</taxon>
        <taxon>Saccharomycetaceae</taxon>
        <taxon>Nakaseomyces</taxon>
    </lineage>
</organism>
<keyword evidence="1" id="KW-0175">Coiled coil</keyword>
<dbReference type="Pfam" id="PF16796">
    <property type="entry name" value="Microtub_bd"/>
    <property type="match status" value="1"/>
</dbReference>
<dbReference type="InterPro" id="IPR031852">
    <property type="entry name" value="Vik1/Cik1_MT-bd"/>
</dbReference>
<evidence type="ECO:0000313" key="4">
    <source>
        <dbReference type="Proteomes" id="UP001623330"/>
    </source>
</evidence>
<accession>A0ABR4NRF3</accession>
<keyword evidence="4" id="KW-1185">Reference proteome</keyword>
<evidence type="ECO:0000256" key="1">
    <source>
        <dbReference type="SAM" id="Coils"/>
    </source>
</evidence>
<feature type="coiled-coil region" evidence="1">
    <location>
        <begin position="279"/>
        <end position="327"/>
    </location>
</feature>
<dbReference type="EMBL" id="JBEVYD010000009">
    <property type="protein sequence ID" value="KAL3230834.1"/>
    <property type="molecule type" value="Genomic_DNA"/>
</dbReference>
<comment type="caution">
    <text evidence="3">The sequence shown here is derived from an EMBL/GenBank/DDBJ whole genome shotgun (WGS) entry which is preliminary data.</text>
</comment>
<gene>
    <name evidence="3" type="ORF">RNJ44_01283</name>
</gene>
<feature type="domain" description="Spindle pole body-associated protein Vik1/Cik1 microtubule binding" evidence="2">
    <location>
        <begin position="309"/>
        <end position="444"/>
    </location>
</feature>
<evidence type="ECO:0000313" key="3">
    <source>
        <dbReference type="EMBL" id="KAL3230834.1"/>
    </source>
</evidence>
<sequence>MRRGSKLANITNTAGNQKWSTEEIKHDAIDRGYKRRQLNQLIRENEKYVRTDKNLQIKIDKYQKKDIPNIKYEIQKRLSLIDQLDKSASNINESFEKIEKIKSYFADECLSEINKLKTAHMEEIDKTESKLNSTIKETEDAWLSKIEELENMQPEEELLEDITRLKNDLEKKKGDLESQYSDHKHQIDQYKNDLYIKLTEFKTEKSKSLEKVIEEQHELVNVRDTFERKKKELEEKLKNVKGECDQSYDTISGIKGKLADIEKILSPLESEFWEIGKDYITIENEIAQMKADAVNHEQTYNEVYDSLDNELNRRRRLLNSITELKGNSRLFANIVEDKISEKLVVNYTDESIKDMKQNSIYKFTKLIRSYSHQNKNPFKEDLKIYLDFCLKRKENFNLISVASAPVNELYDNLISFFKENYFNDYIITLQYVLLSDIGDSKDLLSKNQLDNQEIELKLKIEEHAISVGSKLETLEDAYERHKFGISQDLLKDNTGIGFSRFQFFSINEPEAVPIDFYFIEIYHRSVFSTLQKSIEKDVVLTSPLEIVFKKLFCDTKSAFIFQIDRNSDLDEVLPLSKIVAQIKNPKRKLK</sequence>
<proteinExistence type="predicted"/>
<dbReference type="Proteomes" id="UP001623330">
    <property type="component" value="Unassembled WGS sequence"/>
</dbReference>
<feature type="coiled-coil region" evidence="1">
    <location>
        <begin position="155"/>
        <end position="250"/>
    </location>
</feature>
<reference evidence="3 4" key="1">
    <citation type="submission" date="2024-05" db="EMBL/GenBank/DDBJ databases">
        <title>Long read based assembly of the Candida bracarensis genome reveals expanded adhesin content.</title>
        <authorList>
            <person name="Marcet-Houben M."/>
            <person name="Ksiezopolska E."/>
            <person name="Gabaldon T."/>
        </authorList>
    </citation>
    <scope>NUCLEOTIDE SEQUENCE [LARGE SCALE GENOMIC DNA]</scope>
    <source>
        <strain evidence="3 4">CBM6</strain>
    </source>
</reference>
<protein>
    <submittedName>
        <fullName evidence="3">Spindle pole body-associated protein VIK1</fullName>
    </submittedName>
</protein>
<dbReference type="Gene3D" id="3.40.850.20">
    <property type="match status" value="1"/>
</dbReference>
<evidence type="ECO:0000259" key="2">
    <source>
        <dbReference type="Pfam" id="PF16796"/>
    </source>
</evidence>
<name>A0ABR4NRF3_9SACH</name>